<evidence type="ECO:0000256" key="7">
    <source>
        <dbReference type="SAM" id="Phobius"/>
    </source>
</evidence>
<keyword evidence="4 7" id="KW-1133">Transmembrane helix</keyword>
<evidence type="ECO:0000256" key="4">
    <source>
        <dbReference type="ARBA" id="ARBA00022989"/>
    </source>
</evidence>
<evidence type="ECO:0000313" key="8">
    <source>
        <dbReference type="EMBL" id="KAG8471137.1"/>
    </source>
</evidence>
<feature type="transmembrane region" description="Helical" evidence="7">
    <location>
        <begin position="83"/>
        <end position="105"/>
    </location>
</feature>
<feature type="region of interest" description="Disordered" evidence="6">
    <location>
        <begin position="189"/>
        <end position="263"/>
    </location>
</feature>
<dbReference type="AlphaFoldDB" id="A0A8J5XZ31"/>
<keyword evidence="5 7" id="KW-0472">Membrane</keyword>
<dbReference type="Proteomes" id="UP000751190">
    <property type="component" value="Unassembled WGS sequence"/>
</dbReference>
<feature type="transmembrane region" description="Helical" evidence="7">
    <location>
        <begin position="345"/>
        <end position="364"/>
    </location>
</feature>
<evidence type="ECO:0000256" key="1">
    <source>
        <dbReference type="ARBA" id="ARBA00004141"/>
    </source>
</evidence>
<dbReference type="OrthoDB" id="426527at2759"/>
<keyword evidence="9" id="KW-1185">Reference proteome</keyword>
<dbReference type="Pfam" id="PF07857">
    <property type="entry name" value="TMEM144"/>
    <property type="match status" value="2"/>
</dbReference>
<proteinExistence type="inferred from homology"/>
<feature type="transmembrane region" description="Helical" evidence="7">
    <location>
        <begin position="435"/>
        <end position="452"/>
    </location>
</feature>
<feature type="compositionally biased region" description="Basic and acidic residues" evidence="6">
    <location>
        <begin position="196"/>
        <end position="211"/>
    </location>
</feature>
<organism evidence="8 9">
    <name type="scientific">Diacronema lutheri</name>
    <name type="common">Unicellular marine alga</name>
    <name type="synonym">Monochrysis lutheri</name>
    <dbReference type="NCBI Taxonomy" id="2081491"/>
    <lineage>
        <taxon>Eukaryota</taxon>
        <taxon>Haptista</taxon>
        <taxon>Haptophyta</taxon>
        <taxon>Pavlovophyceae</taxon>
        <taxon>Pavlovales</taxon>
        <taxon>Pavlovaceae</taxon>
        <taxon>Diacronema</taxon>
    </lineage>
</organism>
<dbReference type="EMBL" id="JAGTXO010000001">
    <property type="protein sequence ID" value="KAG8471137.1"/>
    <property type="molecule type" value="Genomic_DNA"/>
</dbReference>
<evidence type="ECO:0000256" key="3">
    <source>
        <dbReference type="ARBA" id="ARBA00022692"/>
    </source>
</evidence>
<dbReference type="InterPro" id="IPR012435">
    <property type="entry name" value="TMEM144"/>
</dbReference>
<dbReference type="InterPro" id="IPR010651">
    <property type="entry name" value="Sugar_transport"/>
</dbReference>
<comment type="similarity">
    <text evidence="2">Belongs to the TMEM144 family.</text>
</comment>
<dbReference type="PANTHER" id="PTHR16119:SF17">
    <property type="entry name" value="TRANSMEMBRANE PROTEIN 144"/>
    <property type="match status" value="1"/>
</dbReference>
<feature type="transmembrane region" description="Helical" evidence="7">
    <location>
        <begin position="376"/>
        <end position="395"/>
    </location>
</feature>
<reference evidence="8" key="1">
    <citation type="submission" date="2021-05" db="EMBL/GenBank/DDBJ databases">
        <title>The genome of the haptophyte Pavlova lutheri (Diacronema luteri, Pavlovales) - a model for lipid biosynthesis in eukaryotic algae.</title>
        <authorList>
            <person name="Hulatt C.J."/>
            <person name="Posewitz M.C."/>
        </authorList>
    </citation>
    <scope>NUCLEOTIDE SEQUENCE</scope>
    <source>
        <strain evidence="8">NIVA-4/92</strain>
    </source>
</reference>
<feature type="transmembrane region" description="Helical" evidence="7">
    <location>
        <begin position="6"/>
        <end position="23"/>
    </location>
</feature>
<dbReference type="GO" id="GO:0015144">
    <property type="term" value="F:carbohydrate transmembrane transporter activity"/>
    <property type="evidence" value="ECO:0007669"/>
    <property type="project" value="InterPro"/>
</dbReference>
<comment type="caution">
    <text evidence="8">The sequence shown here is derived from an EMBL/GenBank/DDBJ whole genome shotgun (WGS) entry which is preliminary data.</text>
</comment>
<dbReference type="GO" id="GO:0016020">
    <property type="term" value="C:membrane"/>
    <property type="evidence" value="ECO:0007669"/>
    <property type="project" value="UniProtKB-SubCell"/>
</dbReference>
<evidence type="ECO:0000313" key="9">
    <source>
        <dbReference type="Proteomes" id="UP000751190"/>
    </source>
</evidence>
<comment type="subcellular location">
    <subcellularLocation>
        <location evidence="1">Membrane</location>
        <topology evidence="1">Multi-pass membrane protein</topology>
    </subcellularLocation>
</comment>
<protein>
    <submittedName>
        <fullName evidence="8">Uncharacterized protein</fullName>
    </submittedName>
</protein>
<evidence type="ECO:0000256" key="6">
    <source>
        <dbReference type="SAM" id="MobiDB-lite"/>
    </source>
</evidence>
<name>A0A8J5XZ31_DIALT</name>
<dbReference type="OMA" id="FCHFSGI"/>
<evidence type="ECO:0000256" key="5">
    <source>
        <dbReference type="ARBA" id="ARBA00023136"/>
    </source>
</evidence>
<dbReference type="PANTHER" id="PTHR16119">
    <property type="entry name" value="TRANSMEMBRANE PROTEIN 144"/>
    <property type="match status" value="1"/>
</dbReference>
<gene>
    <name evidence="8" type="ORF">KFE25_009558</name>
</gene>
<feature type="transmembrane region" description="Helical" evidence="7">
    <location>
        <begin position="401"/>
        <end position="423"/>
    </location>
</feature>
<evidence type="ECO:0000256" key="2">
    <source>
        <dbReference type="ARBA" id="ARBA00005731"/>
    </source>
</evidence>
<feature type="transmembrane region" description="Helical" evidence="7">
    <location>
        <begin position="302"/>
        <end position="325"/>
    </location>
</feature>
<accession>A0A8J5XZ31</accession>
<sequence length="453" mass="47111">MGHSVAGLAAACVGIVLFGTNYIPVRKYEMHDGAMFQWMMCNGLLGVGILSQLAFGGEVIGYGLLGGAILAAQNFLVLPVVKLLGLGVGFALYHIINLCVGYAVGRFGLFGAPVDEASNPPLRDASVLVLIASFAFMLRVEPDMRHGGAATPSAERAEGGGLGAVDEASTAIAPLGHVELSVVSPRCASTSATRWTEQRRGEPSDARDSPERGVSSPSPRFVSSAHSPVALARAPQPRDAAATADGDDDDRHARKPTWLNTMPAAVREGSERLATGAPASDAPVDADAAAARARWAARRRHALGVGIALLAGSTCGVNAVPFDIWTHSVRARGVSPLTFVFSQSLGAYAAATTFYLVYGLCALARRVPVQHSPVRPAYLAGCMWGTGLSAQFVAIEELGMAEAYVICAIGPVMVSALISCVVFGEIRGRANVRDFAIALTLQCAGVVMLALGS</sequence>
<keyword evidence="3 7" id="KW-0812">Transmembrane</keyword>